<reference evidence="1 2" key="1">
    <citation type="submission" date="2019-09" db="EMBL/GenBank/DDBJ databases">
        <title>Actinomadura physcomitrii sp. nov., a novel actinomycete isolated from moss [Physcomitrium sphaericum (Ludw) Fuernr].</title>
        <authorList>
            <person name="Zhuang X."/>
            <person name="Liu C."/>
        </authorList>
    </citation>
    <scope>NUCLEOTIDE SEQUENCE [LARGE SCALE GENOMIC DNA]</scope>
    <source>
        <strain evidence="1 2">HMC1</strain>
    </source>
</reference>
<comment type="caution">
    <text evidence="1">The sequence shown here is derived from an EMBL/GenBank/DDBJ whole genome shotgun (WGS) entry which is preliminary data.</text>
</comment>
<dbReference type="AlphaFoldDB" id="A0A6H9YTY5"/>
<evidence type="ECO:0000313" key="2">
    <source>
        <dbReference type="Proteomes" id="UP000468735"/>
    </source>
</evidence>
<gene>
    <name evidence="1" type="ORF">F8566_29640</name>
</gene>
<name>A0A6H9YTY5_9ACTN</name>
<evidence type="ECO:0008006" key="3">
    <source>
        <dbReference type="Google" id="ProtNLM"/>
    </source>
</evidence>
<keyword evidence="2" id="KW-1185">Reference proteome</keyword>
<dbReference type="EMBL" id="WBMT01000015">
    <property type="protein sequence ID" value="KAB2344768.1"/>
    <property type="molecule type" value="Genomic_DNA"/>
</dbReference>
<sequence length="81" mass="9359">MRTREIHVIRERWHFYCLDCLRPYDDVYEARHADDGHGGDAVAWFHAGMASQPPWTEPKCPFCEGLHVKVLPGGTLVPKQR</sequence>
<dbReference type="Proteomes" id="UP000468735">
    <property type="component" value="Unassembled WGS sequence"/>
</dbReference>
<proteinExistence type="predicted"/>
<evidence type="ECO:0000313" key="1">
    <source>
        <dbReference type="EMBL" id="KAB2344768.1"/>
    </source>
</evidence>
<accession>A0A6H9YTY5</accession>
<protein>
    <recommendedName>
        <fullName evidence="3">C2H2-type domain-containing protein</fullName>
    </recommendedName>
</protein>
<dbReference type="RefSeq" id="WP_151565136.1">
    <property type="nucleotide sequence ID" value="NZ_WBMT01000015.1"/>
</dbReference>
<organism evidence="1 2">
    <name type="scientific">Actinomadura rudentiformis</name>
    <dbReference type="NCBI Taxonomy" id="359158"/>
    <lineage>
        <taxon>Bacteria</taxon>
        <taxon>Bacillati</taxon>
        <taxon>Actinomycetota</taxon>
        <taxon>Actinomycetes</taxon>
        <taxon>Streptosporangiales</taxon>
        <taxon>Thermomonosporaceae</taxon>
        <taxon>Actinomadura</taxon>
    </lineage>
</organism>
<dbReference type="OrthoDB" id="3872345at2"/>